<reference evidence="4" key="1">
    <citation type="submission" date="2016-05" db="EMBL/GenBank/DDBJ databases">
        <authorList>
            <person name="Baek K."/>
            <person name="Yang S.-J."/>
        </authorList>
    </citation>
    <scope>NUCLEOTIDE SEQUENCE [LARGE SCALE GENOMIC DNA]</scope>
    <source>
        <strain evidence="4">ST58-10</strain>
    </source>
</reference>
<dbReference type="Pfam" id="PF13478">
    <property type="entry name" value="XdhC_C"/>
    <property type="match status" value="1"/>
</dbReference>
<name>A0A1A9EWV4_9GAMM</name>
<evidence type="ECO:0000313" key="4">
    <source>
        <dbReference type="Proteomes" id="UP000078070"/>
    </source>
</evidence>
<evidence type="ECO:0000259" key="1">
    <source>
        <dbReference type="Pfam" id="PF02625"/>
    </source>
</evidence>
<protein>
    <submittedName>
        <fullName evidence="3">Isoquinoline 1-oxidoreductase</fullName>
    </submittedName>
</protein>
<proteinExistence type="predicted"/>
<dbReference type="Gene3D" id="3.40.50.720">
    <property type="entry name" value="NAD(P)-binding Rossmann-like Domain"/>
    <property type="match status" value="1"/>
</dbReference>
<dbReference type="InterPro" id="IPR003777">
    <property type="entry name" value="XdhC_CoxI"/>
</dbReference>
<feature type="domain" description="XdhC Rossmann" evidence="2">
    <location>
        <begin position="181"/>
        <end position="321"/>
    </location>
</feature>
<dbReference type="EMBL" id="CP015839">
    <property type="protein sequence ID" value="ANG62019.1"/>
    <property type="molecule type" value="Genomic_DNA"/>
</dbReference>
<dbReference type="Pfam" id="PF02625">
    <property type="entry name" value="XdhC_CoxI"/>
    <property type="match status" value="1"/>
</dbReference>
<evidence type="ECO:0000313" key="3">
    <source>
        <dbReference type="EMBL" id="ANG62019.1"/>
    </source>
</evidence>
<gene>
    <name evidence="3" type="ORF">A8C75_05630</name>
</gene>
<dbReference type="OrthoDB" id="9815497at2"/>
<accession>A0A1A9EWV4</accession>
<dbReference type="PANTHER" id="PTHR30388">
    <property type="entry name" value="ALDEHYDE OXIDOREDUCTASE MOLYBDENUM COFACTOR ASSEMBLY PROTEIN"/>
    <property type="match status" value="1"/>
</dbReference>
<keyword evidence="4" id="KW-1185">Reference proteome</keyword>
<dbReference type="InterPro" id="IPR052698">
    <property type="entry name" value="MoCofactor_Util/Proc"/>
</dbReference>
<organism evidence="3 4">
    <name type="scientific">Marinobacterium aestuarii</name>
    <dbReference type="NCBI Taxonomy" id="1821621"/>
    <lineage>
        <taxon>Bacteria</taxon>
        <taxon>Pseudomonadati</taxon>
        <taxon>Pseudomonadota</taxon>
        <taxon>Gammaproteobacteria</taxon>
        <taxon>Oceanospirillales</taxon>
        <taxon>Oceanospirillaceae</taxon>
        <taxon>Marinobacterium</taxon>
    </lineage>
</organism>
<sequence length="351" mass="38239">MANDLSHLLQQWYPQRDSANWVLGTVYQTEGPCYRKPGATMLFNSLGQQFGLLSGGCLESDIHRHARQVMHSHKAMTLCYDGSDEDDLSYQLGIGCGGTVHILLQPILAQQQYLQLDALHQALGNRTGGYLYQRIPDAAGQVENRFIATDAPSETMTSASRLIMEAGQQWLVTQIRPAPHLLIAGGGLDARPLVAMAHQLGWHTSLWDPRPANARREHFPTANRIIQTPVDSLADYARTEKVDATVLMTHNIGLDAAALEALNSTPLRYCALLGPQHRRAQVLQAANLSEAQLTTPIAGPAGLDIGAELPESIALAILAECHAQLQQRSARSLSNPALRIPAKMNTDSGRT</sequence>
<dbReference type="PANTHER" id="PTHR30388:SF4">
    <property type="entry name" value="MOLYBDENUM COFACTOR INSERTION CHAPERONE PAOD"/>
    <property type="match status" value="1"/>
</dbReference>
<evidence type="ECO:0000259" key="2">
    <source>
        <dbReference type="Pfam" id="PF13478"/>
    </source>
</evidence>
<feature type="domain" description="XdhC- CoxI" evidence="1">
    <location>
        <begin position="19"/>
        <end position="81"/>
    </location>
</feature>
<dbReference type="AlphaFoldDB" id="A0A1A9EWV4"/>
<dbReference type="KEGG" id="mars:A8C75_05630"/>
<dbReference type="InterPro" id="IPR027051">
    <property type="entry name" value="XdhC_Rossmann_dom"/>
</dbReference>
<dbReference type="STRING" id="1821621.A8C75_05630"/>
<dbReference type="RefSeq" id="WP_067379288.1">
    <property type="nucleotide sequence ID" value="NZ_CP015839.1"/>
</dbReference>
<dbReference type="Proteomes" id="UP000078070">
    <property type="component" value="Chromosome"/>
</dbReference>
<reference evidence="3 4" key="2">
    <citation type="journal article" date="2018" name="Int. J. Syst. Evol. Microbiol.">
        <title>Marinobacterium aestuarii sp. nov., a benzene-degrading marine bacterium isolated from estuary sediment.</title>
        <authorList>
            <person name="Bae S.S."/>
            <person name="Jung J."/>
            <person name="Chung D."/>
            <person name="Baek K."/>
        </authorList>
    </citation>
    <scope>NUCLEOTIDE SEQUENCE [LARGE SCALE GENOMIC DNA]</scope>
    <source>
        <strain evidence="3 4">ST58-10</strain>
    </source>
</reference>